<dbReference type="Proteomes" id="UP000319449">
    <property type="component" value="Unassembled WGS sequence"/>
</dbReference>
<dbReference type="EMBL" id="VLLN01000015">
    <property type="protein sequence ID" value="TWJ18707.1"/>
    <property type="molecule type" value="Genomic_DNA"/>
</dbReference>
<name>A0A562VLU6_9BACT</name>
<sequence length="47" mass="4823">MTGCACGQMYCNGCMDGKAVADNKSPILPGRQVSEGSTEEDPKGSQA</sequence>
<accession>A0A562VLU6</accession>
<gene>
    <name evidence="2" type="ORF">JN12_02527</name>
</gene>
<keyword evidence="3" id="KW-1185">Reference proteome</keyword>
<organism evidence="2 3">
    <name type="scientific">Geobacter argillaceus</name>
    <dbReference type="NCBI Taxonomy" id="345631"/>
    <lineage>
        <taxon>Bacteria</taxon>
        <taxon>Pseudomonadati</taxon>
        <taxon>Thermodesulfobacteriota</taxon>
        <taxon>Desulfuromonadia</taxon>
        <taxon>Geobacterales</taxon>
        <taxon>Geobacteraceae</taxon>
        <taxon>Geobacter</taxon>
    </lineage>
</organism>
<proteinExistence type="predicted"/>
<feature type="region of interest" description="Disordered" evidence="1">
    <location>
        <begin position="22"/>
        <end position="47"/>
    </location>
</feature>
<dbReference type="AlphaFoldDB" id="A0A562VLU6"/>
<evidence type="ECO:0000313" key="3">
    <source>
        <dbReference type="Proteomes" id="UP000319449"/>
    </source>
</evidence>
<protein>
    <submittedName>
        <fullName evidence="2">Uncharacterized protein</fullName>
    </submittedName>
</protein>
<evidence type="ECO:0000256" key="1">
    <source>
        <dbReference type="SAM" id="MobiDB-lite"/>
    </source>
</evidence>
<reference evidence="2 3" key="1">
    <citation type="submission" date="2019-07" db="EMBL/GenBank/DDBJ databases">
        <title>Genomic Encyclopedia of Archaeal and Bacterial Type Strains, Phase II (KMG-II): from individual species to whole genera.</title>
        <authorList>
            <person name="Goeker M."/>
        </authorList>
    </citation>
    <scope>NUCLEOTIDE SEQUENCE [LARGE SCALE GENOMIC DNA]</scope>
    <source>
        <strain evidence="2 3">ATCC BAA-1139</strain>
    </source>
</reference>
<evidence type="ECO:0000313" key="2">
    <source>
        <dbReference type="EMBL" id="TWJ18707.1"/>
    </source>
</evidence>
<comment type="caution">
    <text evidence="2">The sequence shown here is derived from an EMBL/GenBank/DDBJ whole genome shotgun (WGS) entry which is preliminary data.</text>
</comment>